<dbReference type="EMBL" id="FOJG01000002">
    <property type="protein sequence ID" value="SEW51546.1"/>
    <property type="molecule type" value="Genomic_DNA"/>
</dbReference>
<dbReference type="SUPFAM" id="SSF51215">
    <property type="entry name" value="Regulatory protein AraC"/>
    <property type="match status" value="1"/>
</dbReference>
<dbReference type="PANTHER" id="PTHR43280">
    <property type="entry name" value="ARAC-FAMILY TRANSCRIPTIONAL REGULATOR"/>
    <property type="match status" value="1"/>
</dbReference>
<dbReference type="Pfam" id="PF12833">
    <property type="entry name" value="HTH_18"/>
    <property type="match status" value="1"/>
</dbReference>
<name>A0A1I0S732_9BACT</name>
<dbReference type="InterPro" id="IPR018062">
    <property type="entry name" value="HTH_AraC-typ_CS"/>
</dbReference>
<evidence type="ECO:0000259" key="4">
    <source>
        <dbReference type="PROSITE" id="PS01124"/>
    </source>
</evidence>
<keyword evidence="3" id="KW-0804">Transcription</keyword>
<evidence type="ECO:0000256" key="1">
    <source>
        <dbReference type="ARBA" id="ARBA00023015"/>
    </source>
</evidence>
<dbReference type="CDD" id="cd06986">
    <property type="entry name" value="cupin_MmsR-like_N"/>
    <property type="match status" value="1"/>
</dbReference>
<keyword evidence="6" id="KW-1185">Reference proteome</keyword>
<evidence type="ECO:0000313" key="6">
    <source>
        <dbReference type="Proteomes" id="UP000199310"/>
    </source>
</evidence>
<evidence type="ECO:0000256" key="2">
    <source>
        <dbReference type="ARBA" id="ARBA00023125"/>
    </source>
</evidence>
<dbReference type="GO" id="GO:0003700">
    <property type="term" value="F:DNA-binding transcription factor activity"/>
    <property type="evidence" value="ECO:0007669"/>
    <property type="project" value="InterPro"/>
</dbReference>
<dbReference type="SUPFAM" id="SSF46689">
    <property type="entry name" value="Homeodomain-like"/>
    <property type="match status" value="2"/>
</dbReference>
<dbReference type="Gene3D" id="2.60.120.280">
    <property type="entry name" value="Regulatory protein AraC"/>
    <property type="match status" value="1"/>
</dbReference>
<dbReference type="PROSITE" id="PS01124">
    <property type="entry name" value="HTH_ARAC_FAMILY_2"/>
    <property type="match status" value="1"/>
</dbReference>
<dbReference type="Proteomes" id="UP000199310">
    <property type="component" value="Unassembled WGS sequence"/>
</dbReference>
<evidence type="ECO:0000256" key="3">
    <source>
        <dbReference type="ARBA" id="ARBA00023163"/>
    </source>
</evidence>
<dbReference type="InterPro" id="IPR037923">
    <property type="entry name" value="HTH-like"/>
</dbReference>
<dbReference type="PROSITE" id="PS00041">
    <property type="entry name" value="HTH_ARAC_FAMILY_1"/>
    <property type="match status" value="1"/>
</dbReference>
<dbReference type="InterPro" id="IPR020449">
    <property type="entry name" value="Tscrpt_reg_AraC-type_HTH"/>
</dbReference>
<dbReference type="InterPro" id="IPR018060">
    <property type="entry name" value="HTH_AraC"/>
</dbReference>
<dbReference type="InterPro" id="IPR009057">
    <property type="entry name" value="Homeodomain-like_sf"/>
</dbReference>
<feature type="domain" description="HTH araC/xylS-type" evidence="4">
    <location>
        <begin position="193"/>
        <end position="291"/>
    </location>
</feature>
<dbReference type="OrthoDB" id="9813413at2"/>
<dbReference type="GO" id="GO:0043565">
    <property type="term" value="F:sequence-specific DNA binding"/>
    <property type="evidence" value="ECO:0007669"/>
    <property type="project" value="InterPro"/>
</dbReference>
<dbReference type="SMART" id="SM00342">
    <property type="entry name" value="HTH_ARAC"/>
    <property type="match status" value="1"/>
</dbReference>
<evidence type="ECO:0000313" key="5">
    <source>
        <dbReference type="EMBL" id="SEW51546.1"/>
    </source>
</evidence>
<sequence length="295" mass="34290">MLKKMDGFTGQKAIVIPKKILRLQCESSPLIADIHITHIGYYPRAEFHYRKRNQGAEQHILIYCLDGKGHVKVKGEEYEILPGDFFIVPQNEQHIYGANPATPWTIYWIHFAGTAADEIINMMMQKFGILKGSVGYSLQRTDIFDAIFRQLERGYDKENFLFANMSLKHFLASFLFADKFKSDPVSSGTDVVNRSIDFMQQHIHNMLTLADMARHVNLSPSHFSFLFKQKTGFSPIEYFNYLKVQRACEYLEFTDMRIKEIAINLGIEDPYYFSRFFSKAMGLSPADYRKKKIWS</sequence>
<keyword evidence="2" id="KW-0238">DNA-binding</keyword>
<reference evidence="6" key="1">
    <citation type="submission" date="2016-10" db="EMBL/GenBank/DDBJ databases">
        <authorList>
            <person name="Varghese N."/>
            <person name="Submissions S."/>
        </authorList>
    </citation>
    <scope>NUCLEOTIDE SEQUENCE [LARGE SCALE GENOMIC DNA]</scope>
    <source>
        <strain evidence="6">DSM 3695</strain>
    </source>
</reference>
<dbReference type="Pfam" id="PF02311">
    <property type="entry name" value="AraC_binding"/>
    <property type="match status" value="1"/>
</dbReference>
<accession>A0A1I0S732</accession>
<dbReference type="PANTHER" id="PTHR43280:SF30">
    <property type="entry name" value="MMSAB OPERON REGULATORY PROTEIN"/>
    <property type="match status" value="1"/>
</dbReference>
<dbReference type="PRINTS" id="PR00032">
    <property type="entry name" value="HTHARAC"/>
</dbReference>
<organism evidence="5 6">
    <name type="scientific">Chitinophaga arvensicola</name>
    <dbReference type="NCBI Taxonomy" id="29529"/>
    <lineage>
        <taxon>Bacteria</taxon>
        <taxon>Pseudomonadati</taxon>
        <taxon>Bacteroidota</taxon>
        <taxon>Chitinophagia</taxon>
        <taxon>Chitinophagales</taxon>
        <taxon>Chitinophagaceae</taxon>
        <taxon>Chitinophaga</taxon>
    </lineage>
</organism>
<dbReference type="AlphaFoldDB" id="A0A1I0S732"/>
<dbReference type="Gene3D" id="1.10.10.60">
    <property type="entry name" value="Homeodomain-like"/>
    <property type="match status" value="2"/>
</dbReference>
<gene>
    <name evidence="5" type="ORF">SAMN04488122_4303</name>
</gene>
<keyword evidence="1" id="KW-0805">Transcription regulation</keyword>
<dbReference type="InterPro" id="IPR003313">
    <property type="entry name" value="AraC-bd"/>
</dbReference>
<proteinExistence type="predicted"/>
<protein>
    <submittedName>
        <fullName evidence="5">AraC-like ligand binding domain-containing protein</fullName>
    </submittedName>
</protein>
<dbReference type="STRING" id="29529.SAMN04488122_4303"/>
<dbReference type="RefSeq" id="WP_089897889.1">
    <property type="nucleotide sequence ID" value="NZ_FOJG01000002.1"/>
</dbReference>